<dbReference type="InterPro" id="IPR013786">
    <property type="entry name" value="AcylCoA_DH/ox_N"/>
</dbReference>
<feature type="domain" description="Acyl-CoA dehydrogenase C-terminal" evidence="3">
    <location>
        <begin position="255"/>
        <end position="379"/>
    </location>
</feature>
<feature type="domain" description="Acyl-CoA dehydrogenase/oxidase N-terminal" evidence="2">
    <location>
        <begin position="28"/>
        <end position="106"/>
    </location>
</feature>
<dbReference type="Gene3D" id="1.10.540.10">
    <property type="entry name" value="Acyl-CoA dehydrogenase/oxidase, N-terminal domain"/>
    <property type="match status" value="1"/>
</dbReference>
<dbReference type="Proteomes" id="UP001221328">
    <property type="component" value="Unassembled WGS sequence"/>
</dbReference>
<name>A0ABT5G8A2_9ACTN</name>
<keyword evidence="1" id="KW-0560">Oxidoreductase</keyword>
<gene>
    <name evidence="4" type="ORF">PO587_42475</name>
</gene>
<protein>
    <submittedName>
        <fullName evidence="4">Acyl-CoA dehydrogenase family protein</fullName>
    </submittedName>
</protein>
<dbReference type="RefSeq" id="WP_200701542.1">
    <property type="nucleotide sequence ID" value="NZ_JAQOSK010000030.1"/>
</dbReference>
<proteinExistence type="predicted"/>
<dbReference type="PIRSF" id="PIRSF016578">
    <property type="entry name" value="HsaA"/>
    <property type="match status" value="1"/>
</dbReference>
<comment type="caution">
    <text evidence="4">The sequence shown here is derived from an EMBL/GenBank/DDBJ whole genome shotgun (WGS) entry which is preliminary data.</text>
</comment>
<dbReference type="EMBL" id="JAQOSK010000030">
    <property type="protein sequence ID" value="MDC2961110.1"/>
    <property type="molecule type" value="Genomic_DNA"/>
</dbReference>
<evidence type="ECO:0000259" key="2">
    <source>
        <dbReference type="Pfam" id="PF02771"/>
    </source>
</evidence>
<dbReference type="PANTHER" id="PTHR43884:SF12">
    <property type="entry name" value="ISOVALERYL-COA DEHYDROGENASE, MITOCHONDRIAL-RELATED"/>
    <property type="match status" value="1"/>
</dbReference>
<evidence type="ECO:0000259" key="3">
    <source>
        <dbReference type="Pfam" id="PF08028"/>
    </source>
</evidence>
<dbReference type="Pfam" id="PF08028">
    <property type="entry name" value="Acyl-CoA_dh_2"/>
    <property type="match status" value="1"/>
</dbReference>
<dbReference type="SUPFAM" id="SSF47203">
    <property type="entry name" value="Acyl-CoA dehydrogenase C-terminal domain-like"/>
    <property type="match status" value="1"/>
</dbReference>
<evidence type="ECO:0000313" key="4">
    <source>
        <dbReference type="EMBL" id="MDC2961110.1"/>
    </source>
</evidence>
<dbReference type="InterPro" id="IPR046373">
    <property type="entry name" value="Acyl-CoA_Oxase/DH_mid-dom_sf"/>
</dbReference>
<dbReference type="SUPFAM" id="SSF56645">
    <property type="entry name" value="Acyl-CoA dehydrogenase NM domain-like"/>
    <property type="match status" value="1"/>
</dbReference>
<dbReference type="InterPro" id="IPR037069">
    <property type="entry name" value="AcylCoA_DH/ox_N_sf"/>
</dbReference>
<sequence length="402" mass="43468">MTGPVMPLAVAEADATAEAETIGYDEILRRVRALAPRITARSEEIENARRLPRDLVEDLRRCGVFRATMPAEWGGPELTSMEQIALIEEVSAADAAVGWCVMIGMDSGIYAGHLAPGAAAELYPRLDLVTAGWVAPAGVADETAGGYLVDGHWRFGSGCTHADVIAGGCTVHRDGRPLLDGTGKPVTRIVLAPSASYAVEDTWHTTGLAGTGSCDYTAERLFVPAEHTVSFDEPRRDEPMYRRSDTLVRKMPGVPLGLARAAIEHVHGLVDRRFEGPGVPWRSSRHVQAVLAECEMRLTVARSAVHATVEAVWDRLVAGDRPTHKERADAALARYHAFRSARTIAHTLYDLVGGDATHRSRTPLDRAVRDSTTACQHVVGQHRVLEWSGQLLLGDEPGAAFV</sequence>
<evidence type="ECO:0000256" key="1">
    <source>
        <dbReference type="ARBA" id="ARBA00023002"/>
    </source>
</evidence>
<keyword evidence="5" id="KW-1185">Reference proteome</keyword>
<dbReference type="Gene3D" id="2.40.110.10">
    <property type="entry name" value="Butyryl-CoA Dehydrogenase, subunit A, domain 2"/>
    <property type="match status" value="1"/>
</dbReference>
<organism evidence="4 5">
    <name type="scientific">Streptomyces gilvifuscus</name>
    <dbReference type="NCBI Taxonomy" id="1550617"/>
    <lineage>
        <taxon>Bacteria</taxon>
        <taxon>Bacillati</taxon>
        <taxon>Actinomycetota</taxon>
        <taxon>Actinomycetes</taxon>
        <taxon>Kitasatosporales</taxon>
        <taxon>Streptomycetaceae</taxon>
        <taxon>Streptomyces</taxon>
    </lineage>
</organism>
<reference evidence="4 5" key="1">
    <citation type="journal article" date="2015" name="Int. J. Syst. Evol. Microbiol.">
        <title>Streptomyces gilvifuscus sp. nov., an actinomycete that produces antibacterial compounds isolated from soil.</title>
        <authorList>
            <person name="Nguyen T.M."/>
            <person name="Kim J."/>
        </authorList>
    </citation>
    <scope>NUCLEOTIDE SEQUENCE [LARGE SCALE GENOMIC DNA]</scope>
    <source>
        <strain evidence="4 5">T113</strain>
    </source>
</reference>
<accession>A0ABT5G8A2</accession>
<dbReference type="InterPro" id="IPR009100">
    <property type="entry name" value="AcylCoA_DH/oxidase_NM_dom_sf"/>
</dbReference>
<dbReference type="PANTHER" id="PTHR43884">
    <property type="entry name" value="ACYL-COA DEHYDROGENASE"/>
    <property type="match status" value="1"/>
</dbReference>
<dbReference type="Pfam" id="PF02771">
    <property type="entry name" value="Acyl-CoA_dh_N"/>
    <property type="match status" value="1"/>
</dbReference>
<evidence type="ECO:0000313" key="5">
    <source>
        <dbReference type="Proteomes" id="UP001221328"/>
    </source>
</evidence>
<dbReference type="InterPro" id="IPR036250">
    <property type="entry name" value="AcylCo_DH-like_C"/>
</dbReference>
<dbReference type="Gene3D" id="1.20.140.10">
    <property type="entry name" value="Butyryl-CoA Dehydrogenase, subunit A, domain 3"/>
    <property type="match status" value="1"/>
</dbReference>
<dbReference type="InterPro" id="IPR013107">
    <property type="entry name" value="Acyl-CoA_DH_C"/>
</dbReference>